<evidence type="ECO:0000259" key="10">
    <source>
        <dbReference type="PROSITE" id="PS50929"/>
    </source>
</evidence>
<evidence type="ECO:0000256" key="7">
    <source>
        <dbReference type="SAM" id="MobiDB-lite"/>
    </source>
</evidence>
<accession>A0A830I0Y9</accession>
<dbReference type="Gene3D" id="3.40.50.300">
    <property type="entry name" value="P-loop containing nucleotide triphosphate hydrolases"/>
    <property type="match status" value="1"/>
</dbReference>
<dbReference type="InterPro" id="IPR039421">
    <property type="entry name" value="Type_1_exporter"/>
</dbReference>
<dbReference type="SUPFAM" id="SSF52540">
    <property type="entry name" value="P-loop containing nucleoside triphosphate hydrolases"/>
    <property type="match status" value="1"/>
</dbReference>
<feature type="transmembrane region" description="Helical" evidence="8">
    <location>
        <begin position="257"/>
        <end position="276"/>
    </location>
</feature>
<evidence type="ECO:0000256" key="6">
    <source>
        <dbReference type="ARBA" id="ARBA00023136"/>
    </source>
</evidence>
<dbReference type="Pfam" id="PF00005">
    <property type="entry name" value="ABC_tran"/>
    <property type="match status" value="1"/>
</dbReference>
<evidence type="ECO:0000259" key="9">
    <source>
        <dbReference type="PROSITE" id="PS50893"/>
    </source>
</evidence>
<dbReference type="SUPFAM" id="SSF90123">
    <property type="entry name" value="ABC transporter transmembrane region"/>
    <property type="match status" value="1"/>
</dbReference>
<keyword evidence="2 8" id="KW-0812">Transmembrane</keyword>
<dbReference type="InterPro" id="IPR017871">
    <property type="entry name" value="ABC_transporter-like_CS"/>
</dbReference>
<dbReference type="GO" id="GO:0016020">
    <property type="term" value="C:membrane"/>
    <property type="evidence" value="ECO:0007669"/>
    <property type="project" value="UniProtKB-SubCell"/>
</dbReference>
<evidence type="ECO:0008006" key="13">
    <source>
        <dbReference type="Google" id="ProtNLM"/>
    </source>
</evidence>
<feature type="compositionally biased region" description="Low complexity" evidence="7">
    <location>
        <begin position="58"/>
        <end position="68"/>
    </location>
</feature>
<dbReference type="CDD" id="cd03228">
    <property type="entry name" value="ABCC_MRP_Like"/>
    <property type="match status" value="1"/>
</dbReference>
<gene>
    <name evidence="11" type="ORF">PPROV_001046800</name>
</gene>
<name>A0A830I0Y9_9CHLO</name>
<dbReference type="GO" id="GO:0016887">
    <property type="term" value="F:ATP hydrolysis activity"/>
    <property type="evidence" value="ECO:0007669"/>
    <property type="project" value="InterPro"/>
</dbReference>
<evidence type="ECO:0000256" key="3">
    <source>
        <dbReference type="ARBA" id="ARBA00022741"/>
    </source>
</evidence>
<dbReference type="PANTHER" id="PTHR24221">
    <property type="entry name" value="ATP-BINDING CASSETTE SUB-FAMILY B"/>
    <property type="match status" value="1"/>
</dbReference>
<dbReference type="PROSITE" id="PS00211">
    <property type="entry name" value="ABC_TRANSPORTER_1"/>
    <property type="match status" value="1"/>
</dbReference>
<protein>
    <recommendedName>
        <fullName evidence="13">ABC transporter</fullName>
    </recommendedName>
</protein>
<dbReference type="EMBL" id="BNJQ01000036">
    <property type="protein sequence ID" value="GHP11740.1"/>
    <property type="molecule type" value="Genomic_DNA"/>
</dbReference>
<evidence type="ECO:0000256" key="5">
    <source>
        <dbReference type="ARBA" id="ARBA00022989"/>
    </source>
</evidence>
<evidence type="ECO:0000313" key="12">
    <source>
        <dbReference type="Proteomes" id="UP000660262"/>
    </source>
</evidence>
<dbReference type="SMART" id="SM00382">
    <property type="entry name" value="AAA"/>
    <property type="match status" value="1"/>
</dbReference>
<dbReference type="PROSITE" id="PS50929">
    <property type="entry name" value="ABC_TM1F"/>
    <property type="match status" value="1"/>
</dbReference>
<dbReference type="OrthoDB" id="6593433at2759"/>
<dbReference type="Gene3D" id="1.20.1560.10">
    <property type="entry name" value="ABC transporter type 1, transmembrane domain"/>
    <property type="match status" value="1"/>
</dbReference>
<dbReference type="InterPro" id="IPR011527">
    <property type="entry name" value="ABC1_TM_dom"/>
</dbReference>
<feature type="transmembrane region" description="Helical" evidence="8">
    <location>
        <begin position="282"/>
        <end position="304"/>
    </location>
</feature>
<dbReference type="GO" id="GO:0140359">
    <property type="term" value="F:ABC-type transporter activity"/>
    <property type="evidence" value="ECO:0007669"/>
    <property type="project" value="InterPro"/>
</dbReference>
<feature type="domain" description="ABC transporter" evidence="9">
    <location>
        <begin position="463"/>
        <end position="675"/>
    </location>
</feature>
<dbReference type="InterPro" id="IPR003593">
    <property type="entry name" value="AAA+_ATPase"/>
</dbReference>
<dbReference type="PANTHER" id="PTHR24221:SF630">
    <property type="entry name" value="ABC TRANSPORTER B FAMILY MEMBER 29, CHLOROPLASTIC"/>
    <property type="match status" value="1"/>
</dbReference>
<dbReference type="InterPro" id="IPR003439">
    <property type="entry name" value="ABC_transporter-like_ATP-bd"/>
</dbReference>
<evidence type="ECO:0000313" key="11">
    <source>
        <dbReference type="EMBL" id="GHP11740.1"/>
    </source>
</evidence>
<keyword evidence="12" id="KW-1185">Reference proteome</keyword>
<organism evidence="11 12">
    <name type="scientific">Pycnococcus provasolii</name>
    <dbReference type="NCBI Taxonomy" id="41880"/>
    <lineage>
        <taxon>Eukaryota</taxon>
        <taxon>Viridiplantae</taxon>
        <taxon>Chlorophyta</taxon>
        <taxon>Pseudoscourfieldiophyceae</taxon>
        <taxon>Pseudoscourfieldiales</taxon>
        <taxon>Pycnococcaceae</taxon>
        <taxon>Pycnococcus</taxon>
    </lineage>
</organism>
<reference evidence="11" key="1">
    <citation type="submission" date="2020-10" db="EMBL/GenBank/DDBJ databases">
        <title>Unveiling of a novel bifunctional photoreceptor, Dualchrome1, isolated from a cosmopolitan green alga.</title>
        <authorList>
            <person name="Suzuki S."/>
            <person name="Kawachi M."/>
        </authorList>
    </citation>
    <scope>NUCLEOTIDE SEQUENCE</scope>
    <source>
        <strain evidence="11">NIES 2893</strain>
    </source>
</reference>
<feature type="transmembrane region" description="Helical" evidence="8">
    <location>
        <begin position="361"/>
        <end position="382"/>
    </location>
</feature>
<keyword evidence="6 8" id="KW-0472">Membrane</keyword>
<dbReference type="GO" id="GO:0005524">
    <property type="term" value="F:ATP binding"/>
    <property type="evidence" value="ECO:0007669"/>
    <property type="project" value="UniProtKB-KW"/>
</dbReference>
<proteinExistence type="predicted"/>
<evidence type="ECO:0000256" key="2">
    <source>
        <dbReference type="ARBA" id="ARBA00022692"/>
    </source>
</evidence>
<keyword evidence="4" id="KW-0067">ATP-binding</keyword>
<feature type="transmembrane region" description="Helical" evidence="8">
    <location>
        <begin position="388"/>
        <end position="410"/>
    </location>
</feature>
<dbReference type="InterPro" id="IPR036640">
    <property type="entry name" value="ABC1_TM_sf"/>
</dbReference>
<dbReference type="AlphaFoldDB" id="A0A830I0Y9"/>
<evidence type="ECO:0000256" key="1">
    <source>
        <dbReference type="ARBA" id="ARBA00004141"/>
    </source>
</evidence>
<evidence type="ECO:0000256" key="8">
    <source>
        <dbReference type="SAM" id="Phobius"/>
    </source>
</evidence>
<feature type="region of interest" description="Disordered" evidence="7">
    <location>
        <begin position="44"/>
        <end position="68"/>
    </location>
</feature>
<evidence type="ECO:0000256" key="4">
    <source>
        <dbReference type="ARBA" id="ARBA00022840"/>
    </source>
</evidence>
<comment type="caution">
    <text evidence="11">The sequence shown here is derived from an EMBL/GenBank/DDBJ whole genome shotgun (WGS) entry which is preliminary data.</text>
</comment>
<dbReference type="PROSITE" id="PS50893">
    <property type="entry name" value="ABC_TRANSPORTER_2"/>
    <property type="match status" value="1"/>
</dbReference>
<keyword evidence="3" id="KW-0547">Nucleotide-binding</keyword>
<comment type="subcellular location">
    <subcellularLocation>
        <location evidence="1">Membrane</location>
        <topology evidence="1">Multi-pass membrane protein</topology>
    </subcellularLocation>
</comment>
<keyword evidence="5 8" id="KW-1133">Transmembrane helix</keyword>
<feature type="domain" description="ABC transmembrane type-1" evidence="10">
    <location>
        <begin position="125"/>
        <end position="425"/>
    </location>
</feature>
<dbReference type="InterPro" id="IPR027417">
    <property type="entry name" value="P-loop_NTPase"/>
</dbReference>
<sequence>MYHAYVVAPHNRPRPCRRIASSHPPRRKGRRAVCIDTRNDLIQPRTTNNNRSRALCRSSTATESTATSTEALAVPAHSNGNSVSSEQQPPPLATLLRYAPVTPVVLGYAAFAGPTTALVLAIPRLGQLTALVAAGDSQALLAFAWPTLALFVARAALTWASDAFLWHAAAAAAHRCRVDAFRWALHASESDLDALDKWDNGVDGGDSRVSDSNMSRMTTSEQQQLGGAAAVSARLGADGAARLGHGALSAEASLVSLLRALVPGVIQAAAVVVMMVRTSVPLSVFALVAVPAMAAAVAGAGAGVRYLAARAARDHVAVAARCAEVLASSELVKLYGAAAHETQVLGARSAQWLVSETRHRVASTAVPMAITFTYAASIVALLAGGCHLVGAGAITGAQFASFVAAAALLVEPVQAASDAYNSLQAQAYDVRRFVGTFVVAQGNGGDYARRIESTANLPQNALLACTDVSYTYGNSDRVALKGISLAVPPGRVVALVGASGCGKSTLLRILAGALDASSGAVHAAPDTSVILCPQDAPVLSGSVVSNVAYPPREGGDEMVSARAAASACACATALETDLALGWNTEVGERGGALSGGQRQRVSLSRAVHACQSARRAVLLLDEPVSALDAPSALAAMRSLKAWVSADAENRAVVFVTHDPSLVESARGICDACLDLSSTGV</sequence>
<dbReference type="Proteomes" id="UP000660262">
    <property type="component" value="Unassembled WGS sequence"/>
</dbReference>